<proteinExistence type="predicted"/>
<sequence length="422" mass="48704">MNEKIYTIETFTVILMYFFCYYVASNGKYKIIVYCSIIFSVVFTYFVFGEFFISHNILPTVNFPLFCSSAIYFLLIFFLFSLCSKYGLYGVIIHSSTVCAFSFLGLIPPLNPLIALYYSYSSYLPQTEIPIVNLLILNTIPTVIFCNTRTLNKLIFISLLILMISLSQYNTNVNHKKNIKIAVVQVGLYFEQHDSISSFFQDFHSFLKSNPDIDMVAFSENNVFTYKKEFNRNLSKKLLDFIIENNLNKKHHFFLSFNGLGNVNNVVTLYLHKEKQIINQKIKLIPFVEKEGILNKKEDITSNYFWFDRSLKNSIFNIEGVFVNTSICFDALFPQIALDNTNLTIIQSNYSLLNKGYGFERLQKLGGLLSKFSVGISSNLVINIQNNGGTIVINKDWKIDESLYLRSKVEPFIILEKNIFIA</sequence>
<evidence type="ECO:0000313" key="3">
    <source>
        <dbReference type="Proteomes" id="UP000471360"/>
    </source>
</evidence>
<feature type="transmembrane region" description="Helical" evidence="1">
    <location>
        <begin position="6"/>
        <end position="24"/>
    </location>
</feature>
<keyword evidence="1" id="KW-0472">Membrane</keyword>
<feature type="transmembrane region" description="Helical" evidence="1">
    <location>
        <begin position="61"/>
        <end position="80"/>
    </location>
</feature>
<reference evidence="2 3" key="1">
    <citation type="submission" date="2020-02" db="EMBL/GenBank/DDBJ databases">
        <authorList>
            <person name="Subbiah M."/>
            <person name="Call D."/>
        </authorList>
    </citation>
    <scope>NUCLEOTIDE SEQUENCE [LARGE SCALE GENOMIC DNA]</scope>
    <source>
        <strain evidence="2 3">8375wB1</strain>
    </source>
</reference>
<accession>A0A8T6QIT2</accession>
<evidence type="ECO:0000313" key="2">
    <source>
        <dbReference type="EMBL" id="NEN73059.1"/>
    </source>
</evidence>
<feature type="transmembrane region" description="Helical" evidence="1">
    <location>
        <begin position="87"/>
        <end position="109"/>
    </location>
</feature>
<dbReference type="SUPFAM" id="SSF56317">
    <property type="entry name" value="Carbon-nitrogen hydrolase"/>
    <property type="match status" value="1"/>
</dbReference>
<dbReference type="Proteomes" id="UP000471360">
    <property type="component" value="Unassembled WGS sequence"/>
</dbReference>
<feature type="transmembrane region" description="Helical" evidence="1">
    <location>
        <begin position="154"/>
        <end position="171"/>
    </location>
</feature>
<protein>
    <recommendedName>
        <fullName evidence="4">Acyltransferase</fullName>
    </recommendedName>
</protein>
<keyword evidence="1" id="KW-1133">Transmembrane helix</keyword>
<name>A0A8T6QIT2_ECOLX</name>
<comment type="caution">
    <text evidence="2">The sequence shown here is derived from an EMBL/GenBank/DDBJ whole genome shotgun (WGS) entry which is preliminary data.</text>
</comment>
<dbReference type="AlphaFoldDB" id="A0A8T6QIT2"/>
<evidence type="ECO:0008006" key="4">
    <source>
        <dbReference type="Google" id="ProtNLM"/>
    </source>
</evidence>
<dbReference type="EMBL" id="JAAGYP010000057">
    <property type="protein sequence ID" value="NEN73059.1"/>
    <property type="molecule type" value="Genomic_DNA"/>
</dbReference>
<feature type="transmembrane region" description="Helical" evidence="1">
    <location>
        <begin position="129"/>
        <end position="147"/>
    </location>
</feature>
<organism evidence="2 3">
    <name type="scientific">Escherichia coli</name>
    <dbReference type="NCBI Taxonomy" id="562"/>
    <lineage>
        <taxon>Bacteria</taxon>
        <taxon>Pseudomonadati</taxon>
        <taxon>Pseudomonadota</taxon>
        <taxon>Gammaproteobacteria</taxon>
        <taxon>Enterobacterales</taxon>
        <taxon>Enterobacteriaceae</taxon>
        <taxon>Escherichia</taxon>
    </lineage>
</organism>
<feature type="transmembrane region" description="Helical" evidence="1">
    <location>
        <begin position="31"/>
        <end position="49"/>
    </location>
</feature>
<gene>
    <name evidence="2" type="ORF">G3W53_23735</name>
</gene>
<evidence type="ECO:0000256" key="1">
    <source>
        <dbReference type="SAM" id="Phobius"/>
    </source>
</evidence>
<keyword evidence="1" id="KW-0812">Transmembrane</keyword>
<dbReference type="RefSeq" id="WP_064734991.1">
    <property type="nucleotide sequence ID" value="NZ_JAYXFR010000119.1"/>
</dbReference>
<dbReference type="InterPro" id="IPR036526">
    <property type="entry name" value="C-N_Hydrolase_sf"/>
</dbReference>